<dbReference type="GeneID" id="19145941"/>
<dbReference type="EMBL" id="KI964607">
    <property type="protein sequence ID" value="EUC33576.1"/>
    <property type="molecule type" value="Genomic_DNA"/>
</dbReference>
<accession>W6YQ20</accession>
<comment type="subcellular location">
    <subcellularLocation>
        <location evidence="1">Nucleus</location>
    </subcellularLocation>
</comment>
<dbReference type="GO" id="GO:0005634">
    <property type="term" value="C:nucleus"/>
    <property type="evidence" value="ECO:0007669"/>
    <property type="project" value="UniProtKB-SubCell"/>
</dbReference>
<keyword evidence="6" id="KW-1185">Reference proteome</keyword>
<dbReference type="Proteomes" id="UP000053841">
    <property type="component" value="Unassembled WGS sequence"/>
</dbReference>
<dbReference type="OrthoDB" id="3733606at2759"/>
<feature type="domain" description="Zn(2)-C6 fungal-type" evidence="4">
    <location>
        <begin position="10"/>
        <end position="38"/>
    </location>
</feature>
<dbReference type="GO" id="GO:0045944">
    <property type="term" value="P:positive regulation of transcription by RNA polymerase II"/>
    <property type="evidence" value="ECO:0007669"/>
    <property type="project" value="TreeGrafter"/>
</dbReference>
<dbReference type="InterPro" id="IPR001138">
    <property type="entry name" value="Zn2Cys6_DnaBD"/>
</dbReference>
<evidence type="ECO:0000256" key="1">
    <source>
        <dbReference type="ARBA" id="ARBA00004123"/>
    </source>
</evidence>
<dbReference type="STRING" id="930089.W6YQ20"/>
<dbReference type="CDD" id="cd00067">
    <property type="entry name" value="GAL4"/>
    <property type="match status" value="1"/>
</dbReference>
<dbReference type="PANTHER" id="PTHR37534:SF26">
    <property type="entry name" value="TRANSCRIPTION FACTOR, PUTATIVE-RELATED"/>
    <property type="match status" value="1"/>
</dbReference>
<evidence type="ECO:0000256" key="3">
    <source>
        <dbReference type="SAM" id="MobiDB-lite"/>
    </source>
</evidence>
<dbReference type="RefSeq" id="XP_007712097.1">
    <property type="nucleotide sequence ID" value="XM_007713907.1"/>
</dbReference>
<proteinExistence type="predicted"/>
<dbReference type="InterPro" id="IPR021858">
    <property type="entry name" value="Fun_TF"/>
</dbReference>
<evidence type="ECO:0000259" key="4">
    <source>
        <dbReference type="PROSITE" id="PS50048"/>
    </source>
</evidence>
<dbReference type="HOGENOM" id="CLU_019313_1_0_1"/>
<name>W6YQ20_COCC2</name>
<dbReference type="Gene3D" id="4.10.240.10">
    <property type="entry name" value="Zn(2)-C6 fungal-type DNA-binding domain"/>
    <property type="match status" value="1"/>
</dbReference>
<dbReference type="Pfam" id="PF00172">
    <property type="entry name" value="Zn_clus"/>
    <property type="match status" value="1"/>
</dbReference>
<dbReference type="GO" id="GO:0008270">
    <property type="term" value="F:zinc ion binding"/>
    <property type="evidence" value="ECO:0007669"/>
    <property type="project" value="InterPro"/>
</dbReference>
<dbReference type="SMART" id="SM00066">
    <property type="entry name" value="GAL4"/>
    <property type="match status" value="1"/>
</dbReference>
<dbReference type="eggNOG" id="ENOG502RX7Y">
    <property type="taxonomic scope" value="Eukaryota"/>
</dbReference>
<feature type="region of interest" description="Disordered" evidence="3">
    <location>
        <begin position="73"/>
        <end position="144"/>
    </location>
</feature>
<dbReference type="Pfam" id="PF11951">
    <property type="entry name" value="Fungal_trans_2"/>
    <property type="match status" value="1"/>
</dbReference>
<dbReference type="PROSITE" id="PS50048">
    <property type="entry name" value="ZN2_CY6_FUNGAL_2"/>
    <property type="match status" value="1"/>
</dbReference>
<keyword evidence="2" id="KW-0539">Nucleus</keyword>
<dbReference type="KEGG" id="bze:COCCADRAFT_26111"/>
<evidence type="ECO:0000313" key="6">
    <source>
        <dbReference type="Proteomes" id="UP000053841"/>
    </source>
</evidence>
<evidence type="ECO:0000313" key="5">
    <source>
        <dbReference type="EMBL" id="EUC33576.1"/>
    </source>
</evidence>
<dbReference type="PROSITE" id="PS00463">
    <property type="entry name" value="ZN2_CY6_FUNGAL_1"/>
    <property type="match status" value="1"/>
</dbReference>
<dbReference type="GO" id="GO:0000981">
    <property type="term" value="F:DNA-binding transcription factor activity, RNA polymerase II-specific"/>
    <property type="evidence" value="ECO:0007669"/>
    <property type="project" value="InterPro"/>
</dbReference>
<dbReference type="AlphaFoldDB" id="W6YQ20"/>
<sequence>MATETRSQDGCWSCRLRKKKCDERRPICTECMCLGLDCHGFGTRPTWMDRGTRQKAQAAKMKEKLAQLTKNRRHKQARAQNDWVAKQPPNSHAERSTIRTEAPDASNNILMDHEHSSPTQTFGDRSQDEHARSQPAEVLEEDGQSTMVADTLASSDDSDSQRIFDDMTFLPGYPVTLPHSGDADFQTSLEDIDFLSEQNFDLPELESILTANLHMEQSTAGLGVADDLCGAYLSPPESQISTAYPSHGTSSFMLPITDMEDAILLAYCIEKVFNWQFPFCSTPLSGFSQGYFLWLMSKSRPLYLASLALSISHMSNQRAVEGPYTKLRYEDRAGRYNLATEEFHRNLRTPKAVDDISMLACTVLLISSSLLHSGKVDWTSHLRTGTSLIAPWIAQIRHDTNLVSSKSPEESSRDFFIGSIIRIDILSAINQDSAPGLSNNYKEWFASTGQRLSLETVCGCSNWIFEVLLDVYSLRDWKKKTRAAGLLSLWELTSKANTIQVDLEKRIASNMMVLRKSKEDLEQHNIRHLHSNAQRQYDIHVINHTFACAVSVLLEVIVSGAYPRLPEVKQKAGRALGALADIKNDARLLELLAWPLFVVGCVVEEERHGFFRQILSSQLKNSVSLCGLLDLLEECWKSRASGEVRDENFDYSHLRIHNSRNVLIV</sequence>
<dbReference type="SUPFAM" id="SSF57701">
    <property type="entry name" value="Zn2/Cys6 DNA-binding domain"/>
    <property type="match status" value="1"/>
</dbReference>
<feature type="compositionally biased region" description="Basic and acidic residues" evidence="3">
    <location>
        <begin position="92"/>
        <end position="102"/>
    </location>
</feature>
<reference evidence="5 6" key="1">
    <citation type="journal article" date="2013" name="PLoS Genet.">
        <title>Comparative genome structure, secondary metabolite, and effector coding capacity across Cochliobolus pathogens.</title>
        <authorList>
            <person name="Condon B.J."/>
            <person name="Leng Y."/>
            <person name="Wu D."/>
            <person name="Bushley K.E."/>
            <person name="Ohm R.A."/>
            <person name="Otillar R."/>
            <person name="Martin J."/>
            <person name="Schackwitz W."/>
            <person name="Grimwood J."/>
            <person name="MohdZainudin N."/>
            <person name="Xue C."/>
            <person name="Wang R."/>
            <person name="Manning V.A."/>
            <person name="Dhillon B."/>
            <person name="Tu Z.J."/>
            <person name="Steffenson B.J."/>
            <person name="Salamov A."/>
            <person name="Sun H."/>
            <person name="Lowry S."/>
            <person name="LaButti K."/>
            <person name="Han J."/>
            <person name="Copeland A."/>
            <person name="Lindquist E."/>
            <person name="Barry K."/>
            <person name="Schmutz J."/>
            <person name="Baker S.E."/>
            <person name="Ciuffetti L.M."/>
            <person name="Grigoriev I.V."/>
            <person name="Zhong S."/>
            <person name="Turgeon B.G."/>
        </authorList>
    </citation>
    <scope>NUCLEOTIDE SEQUENCE [LARGE SCALE GENOMIC DNA]</scope>
    <source>
        <strain evidence="5 6">26-R-13</strain>
    </source>
</reference>
<protein>
    <recommendedName>
        <fullName evidence="4">Zn(2)-C6 fungal-type domain-containing protein</fullName>
    </recommendedName>
</protein>
<dbReference type="GO" id="GO:0000976">
    <property type="term" value="F:transcription cis-regulatory region binding"/>
    <property type="evidence" value="ECO:0007669"/>
    <property type="project" value="TreeGrafter"/>
</dbReference>
<dbReference type="PANTHER" id="PTHR37534">
    <property type="entry name" value="TRANSCRIPTIONAL ACTIVATOR PROTEIN UGA3"/>
    <property type="match status" value="1"/>
</dbReference>
<dbReference type="InterPro" id="IPR036864">
    <property type="entry name" value="Zn2-C6_fun-type_DNA-bd_sf"/>
</dbReference>
<evidence type="ECO:0000256" key="2">
    <source>
        <dbReference type="ARBA" id="ARBA00023242"/>
    </source>
</evidence>
<gene>
    <name evidence="5" type="ORF">COCCADRAFT_26111</name>
</gene>
<organism evidence="5 6">
    <name type="scientific">Cochliobolus carbonum (strain 26-R-13)</name>
    <name type="common">Maize leaf spot fungus</name>
    <name type="synonym">Bipolaris zeicola</name>
    <dbReference type="NCBI Taxonomy" id="930089"/>
    <lineage>
        <taxon>Eukaryota</taxon>
        <taxon>Fungi</taxon>
        <taxon>Dikarya</taxon>
        <taxon>Ascomycota</taxon>
        <taxon>Pezizomycotina</taxon>
        <taxon>Dothideomycetes</taxon>
        <taxon>Pleosporomycetidae</taxon>
        <taxon>Pleosporales</taxon>
        <taxon>Pleosporineae</taxon>
        <taxon>Pleosporaceae</taxon>
        <taxon>Bipolaris</taxon>
    </lineage>
</organism>